<dbReference type="EMBL" id="QXDC01000003">
    <property type="protein sequence ID" value="RIA44216.1"/>
    <property type="molecule type" value="Genomic_DNA"/>
</dbReference>
<dbReference type="AlphaFoldDB" id="A0A397P3R5"/>
<organism evidence="2 3">
    <name type="scientific">Hephaestia caeni</name>
    <dbReference type="NCBI Taxonomy" id="645617"/>
    <lineage>
        <taxon>Bacteria</taxon>
        <taxon>Pseudomonadati</taxon>
        <taxon>Pseudomonadota</taxon>
        <taxon>Alphaproteobacteria</taxon>
        <taxon>Sphingomonadales</taxon>
        <taxon>Sphingomonadaceae</taxon>
        <taxon>Hephaestia</taxon>
    </lineage>
</organism>
<evidence type="ECO:0000313" key="2">
    <source>
        <dbReference type="EMBL" id="RIA44216.1"/>
    </source>
</evidence>
<evidence type="ECO:0000256" key="1">
    <source>
        <dbReference type="SAM" id="MobiDB-lite"/>
    </source>
</evidence>
<feature type="compositionally biased region" description="Low complexity" evidence="1">
    <location>
        <begin position="64"/>
        <end position="74"/>
    </location>
</feature>
<reference evidence="2 3" key="1">
    <citation type="submission" date="2018-08" db="EMBL/GenBank/DDBJ databases">
        <title>Genomic Encyclopedia of Type Strains, Phase IV (KMG-IV): sequencing the most valuable type-strain genomes for metagenomic binning, comparative biology and taxonomic classification.</title>
        <authorList>
            <person name="Goeker M."/>
        </authorList>
    </citation>
    <scope>NUCLEOTIDE SEQUENCE [LARGE SCALE GENOMIC DNA]</scope>
    <source>
        <strain evidence="2 3">DSM 25527</strain>
    </source>
</reference>
<comment type="caution">
    <text evidence="2">The sequence shown here is derived from an EMBL/GenBank/DDBJ whole genome shotgun (WGS) entry which is preliminary data.</text>
</comment>
<feature type="region of interest" description="Disordered" evidence="1">
    <location>
        <begin position="63"/>
        <end position="92"/>
    </location>
</feature>
<gene>
    <name evidence="2" type="ORF">DFR49_2455</name>
</gene>
<accession>A0A397P3R5</accession>
<proteinExistence type="predicted"/>
<dbReference type="Proteomes" id="UP000266568">
    <property type="component" value="Unassembled WGS sequence"/>
</dbReference>
<name>A0A397P3R5_9SPHN</name>
<protein>
    <submittedName>
        <fullName evidence="2">Uncharacterized protein</fullName>
    </submittedName>
</protein>
<keyword evidence="3" id="KW-1185">Reference proteome</keyword>
<evidence type="ECO:0000313" key="3">
    <source>
        <dbReference type="Proteomes" id="UP000266568"/>
    </source>
</evidence>
<sequence>MNMIDHRAYFSRRAAQERRLADAAADCTARHAHREMARCYADLAREAPRVEWPVQSDSIVLSPRAASAGASARSDGSRRVKTAIPSREAGHS</sequence>